<dbReference type="Proteomes" id="UP001152622">
    <property type="component" value="Chromosome 18"/>
</dbReference>
<evidence type="ECO:0000256" key="1">
    <source>
        <dbReference type="SAM" id="MobiDB-lite"/>
    </source>
</evidence>
<dbReference type="EMBL" id="JAINUF010000018">
    <property type="protein sequence ID" value="KAJ8337827.1"/>
    <property type="molecule type" value="Genomic_DNA"/>
</dbReference>
<keyword evidence="2" id="KW-0472">Membrane</keyword>
<accession>A0A9Q1EFH8</accession>
<reference evidence="3" key="1">
    <citation type="journal article" date="2023" name="Science">
        <title>Genome structures resolve the early diversification of teleost fishes.</title>
        <authorList>
            <person name="Parey E."/>
            <person name="Louis A."/>
            <person name="Montfort J."/>
            <person name="Bouchez O."/>
            <person name="Roques C."/>
            <person name="Iampietro C."/>
            <person name="Lluch J."/>
            <person name="Castinel A."/>
            <person name="Donnadieu C."/>
            <person name="Desvignes T."/>
            <person name="Floi Bucao C."/>
            <person name="Jouanno E."/>
            <person name="Wen M."/>
            <person name="Mejri S."/>
            <person name="Dirks R."/>
            <person name="Jansen H."/>
            <person name="Henkel C."/>
            <person name="Chen W.J."/>
            <person name="Zahm M."/>
            <person name="Cabau C."/>
            <person name="Klopp C."/>
            <person name="Thompson A.W."/>
            <person name="Robinson-Rechavi M."/>
            <person name="Braasch I."/>
            <person name="Lecointre G."/>
            <person name="Bobe J."/>
            <person name="Postlethwait J.H."/>
            <person name="Berthelot C."/>
            <person name="Roest Crollius H."/>
            <person name="Guiguen Y."/>
        </authorList>
    </citation>
    <scope>NUCLEOTIDE SEQUENCE</scope>
    <source>
        <strain evidence="3">WJC10195</strain>
    </source>
</reference>
<gene>
    <name evidence="3" type="ORF">SKAU_G00367930</name>
</gene>
<evidence type="ECO:0000313" key="4">
    <source>
        <dbReference type="Proteomes" id="UP001152622"/>
    </source>
</evidence>
<dbReference type="AlphaFoldDB" id="A0A9Q1EFH8"/>
<organism evidence="3 4">
    <name type="scientific">Synaphobranchus kaupii</name>
    <name type="common">Kaup's arrowtooth eel</name>
    <dbReference type="NCBI Taxonomy" id="118154"/>
    <lineage>
        <taxon>Eukaryota</taxon>
        <taxon>Metazoa</taxon>
        <taxon>Chordata</taxon>
        <taxon>Craniata</taxon>
        <taxon>Vertebrata</taxon>
        <taxon>Euteleostomi</taxon>
        <taxon>Actinopterygii</taxon>
        <taxon>Neopterygii</taxon>
        <taxon>Teleostei</taxon>
        <taxon>Anguilliformes</taxon>
        <taxon>Synaphobranchidae</taxon>
        <taxon>Synaphobranchus</taxon>
    </lineage>
</organism>
<keyword evidence="4" id="KW-1185">Reference proteome</keyword>
<dbReference type="OrthoDB" id="10450762at2759"/>
<evidence type="ECO:0000256" key="2">
    <source>
        <dbReference type="SAM" id="Phobius"/>
    </source>
</evidence>
<feature type="transmembrane region" description="Helical" evidence="2">
    <location>
        <begin position="56"/>
        <end position="79"/>
    </location>
</feature>
<proteinExistence type="predicted"/>
<feature type="region of interest" description="Disordered" evidence="1">
    <location>
        <begin position="86"/>
        <end position="138"/>
    </location>
</feature>
<name>A0A9Q1EFH8_SYNKA</name>
<sequence>MRRHETQHGSNLHGLSYRITRHLNLHRYRRVIPDFLNVSSPSNDLMDPSEVTPSDGMAVMMGVLVTSLAIAAASLWVFYRRRAGNGRATGTQEGKGQKDSKFCPMPSPKQSQSTPLKVADTKQEVAEEEEDVEEQSFS</sequence>
<evidence type="ECO:0000313" key="3">
    <source>
        <dbReference type="EMBL" id="KAJ8337827.1"/>
    </source>
</evidence>
<comment type="caution">
    <text evidence="3">The sequence shown here is derived from an EMBL/GenBank/DDBJ whole genome shotgun (WGS) entry which is preliminary data.</text>
</comment>
<keyword evidence="2" id="KW-0812">Transmembrane</keyword>
<protein>
    <submittedName>
        <fullName evidence="3">Uncharacterized protein</fullName>
    </submittedName>
</protein>
<keyword evidence="2" id="KW-1133">Transmembrane helix</keyword>
<feature type="compositionally biased region" description="Acidic residues" evidence="1">
    <location>
        <begin position="126"/>
        <end position="138"/>
    </location>
</feature>